<dbReference type="STRING" id="6832.A0A553NXS1"/>
<evidence type="ECO:0000256" key="1">
    <source>
        <dbReference type="SAM" id="SignalP"/>
    </source>
</evidence>
<comment type="caution">
    <text evidence="2">The sequence shown here is derived from an EMBL/GenBank/DDBJ whole genome shotgun (WGS) entry which is preliminary data.</text>
</comment>
<feature type="signal peptide" evidence="1">
    <location>
        <begin position="1"/>
        <end position="20"/>
    </location>
</feature>
<keyword evidence="1" id="KW-0732">Signal</keyword>
<reference evidence="2 3" key="1">
    <citation type="journal article" date="2018" name="Nat. Ecol. Evol.">
        <title>Genomic signatures of mitonuclear coevolution across populations of Tigriopus californicus.</title>
        <authorList>
            <person name="Barreto F.S."/>
            <person name="Watson E.T."/>
            <person name="Lima T.G."/>
            <person name="Willett C.S."/>
            <person name="Edmands S."/>
            <person name="Li W."/>
            <person name="Burton R.S."/>
        </authorList>
    </citation>
    <scope>NUCLEOTIDE SEQUENCE [LARGE SCALE GENOMIC DNA]</scope>
    <source>
        <strain evidence="2 3">San Diego</strain>
    </source>
</reference>
<accession>A0A553NXS1</accession>
<evidence type="ECO:0000313" key="2">
    <source>
        <dbReference type="EMBL" id="TRY70218.1"/>
    </source>
</evidence>
<proteinExistence type="predicted"/>
<name>A0A553NXS1_TIGCA</name>
<dbReference type="InterPro" id="IPR038606">
    <property type="entry name" value="To_sf"/>
</dbReference>
<sequence length="217" mass="24075">MRRGTLSILILPAIIVSCLAQSVNFADNLQICIKGENFEEVGINNCLRSTLEELRGTMRSGLPELNLPPSEPLQIKNIEFSSKLAFVNVDSQFSSRLTIANTFLDFDVKAVQVQMNNLFNGNSPELAKEVNKVLNTQSDLIINEVKPQLRERMTQLVEKVMNDAFSKINANDFILSIEEKRASSSGIGSGSSVPIPSPARQRRGRFLSELRKLPILG</sequence>
<dbReference type="Gene3D" id="3.15.10.30">
    <property type="entry name" value="Haemolymph juvenile hormone binding protein"/>
    <property type="match status" value="1"/>
</dbReference>
<dbReference type="Proteomes" id="UP000318571">
    <property type="component" value="Chromosome 9"/>
</dbReference>
<gene>
    <name evidence="2" type="ORF">TCAL_17255</name>
</gene>
<dbReference type="InterPro" id="IPR010562">
    <property type="entry name" value="Haemolymph_juvenile_hormone-bd"/>
</dbReference>
<protein>
    <recommendedName>
        <fullName evidence="4">Lipid-binding serum glycoprotein N-terminal domain-containing protein</fullName>
    </recommendedName>
</protein>
<evidence type="ECO:0000313" key="3">
    <source>
        <dbReference type="Proteomes" id="UP000318571"/>
    </source>
</evidence>
<dbReference type="OMA" id="FWISTIS"/>
<dbReference type="AlphaFoldDB" id="A0A553NXS1"/>
<dbReference type="EMBL" id="VCGU01000009">
    <property type="protein sequence ID" value="TRY70218.1"/>
    <property type="molecule type" value="Genomic_DNA"/>
</dbReference>
<dbReference type="PANTHER" id="PTHR11008">
    <property type="entry name" value="PROTEIN TAKEOUT-LIKE PROTEIN"/>
    <property type="match status" value="1"/>
</dbReference>
<dbReference type="PANTHER" id="PTHR11008:SF41">
    <property type="entry name" value="RE70318P"/>
    <property type="match status" value="1"/>
</dbReference>
<dbReference type="PROSITE" id="PS51257">
    <property type="entry name" value="PROKAR_LIPOPROTEIN"/>
    <property type="match status" value="1"/>
</dbReference>
<feature type="chain" id="PRO_5022073716" description="Lipid-binding serum glycoprotein N-terminal domain-containing protein" evidence="1">
    <location>
        <begin position="21"/>
        <end position="217"/>
    </location>
</feature>
<organism evidence="2 3">
    <name type="scientific">Tigriopus californicus</name>
    <name type="common">Marine copepod</name>
    <dbReference type="NCBI Taxonomy" id="6832"/>
    <lineage>
        <taxon>Eukaryota</taxon>
        <taxon>Metazoa</taxon>
        <taxon>Ecdysozoa</taxon>
        <taxon>Arthropoda</taxon>
        <taxon>Crustacea</taxon>
        <taxon>Multicrustacea</taxon>
        <taxon>Hexanauplia</taxon>
        <taxon>Copepoda</taxon>
        <taxon>Harpacticoida</taxon>
        <taxon>Harpacticidae</taxon>
        <taxon>Tigriopus</taxon>
    </lineage>
</organism>
<dbReference type="Pfam" id="PF06585">
    <property type="entry name" value="JHBP"/>
    <property type="match status" value="2"/>
</dbReference>
<evidence type="ECO:0008006" key="4">
    <source>
        <dbReference type="Google" id="ProtNLM"/>
    </source>
</evidence>
<keyword evidence="3" id="KW-1185">Reference proteome</keyword>